<evidence type="ECO:0000256" key="1">
    <source>
        <dbReference type="SAM" id="MobiDB-lite"/>
    </source>
</evidence>
<dbReference type="EMBL" id="JAHRIO010090747">
    <property type="protein sequence ID" value="MEQ2188177.1"/>
    <property type="molecule type" value="Genomic_DNA"/>
</dbReference>
<name>A0ABV0PXD7_9TELE</name>
<comment type="caution">
    <text evidence="2">The sequence shown here is derived from an EMBL/GenBank/DDBJ whole genome shotgun (WGS) entry which is preliminary data.</text>
</comment>
<accession>A0ABV0PXD7</accession>
<evidence type="ECO:0000313" key="3">
    <source>
        <dbReference type="Proteomes" id="UP001476798"/>
    </source>
</evidence>
<gene>
    <name evidence="2" type="ORF">GOODEAATRI_012326</name>
</gene>
<feature type="region of interest" description="Disordered" evidence="1">
    <location>
        <begin position="85"/>
        <end position="108"/>
    </location>
</feature>
<keyword evidence="3" id="KW-1185">Reference proteome</keyword>
<proteinExistence type="predicted"/>
<protein>
    <submittedName>
        <fullName evidence="2">Uncharacterized protein</fullName>
    </submittedName>
</protein>
<organism evidence="2 3">
    <name type="scientific">Goodea atripinnis</name>
    <dbReference type="NCBI Taxonomy" id="208336"/>
    <lineage>
        <taxon>Eukaryota</taxon>
        <taxon>Metazoa</taxon>
        <taxon>Chordata</taxon>
        <taxon>Craniata</taxon>
        <taxon>Vertebrata</taxon>
        <taxon>Euteleostomi</taxon>
        <taxon>Actinopterygii</taxon>
        <taxon>Neopterygii</taxon>
        <taxon>Teleostei</taxon>
        <taxon>Neoteleostei</taxon>
        <taxon>Acanthomorphata</taxon>
        <taxon>Ovalentaria</taxon>
        <taxon>Atherinomorphae</taxon>
        <taxon>Cyprinodontiformes</taxon>
        <taxon>Goodeidae</taxon>
        <taxon>Goodea</taxon>
    </lineage>
</organism>
<sequence length="138" mass="14489">MLDEERPSSGVHIVPLSCPRPARLGSARFAPSSGQPARIKAESSAPSLCTVTSERINEAQSAFRSAADAAGCANKQLCAAAPTRLHHQQQQPAESCDTVPKSAAGGAVSLPGEISGDVMRHVHKKLLKLVENVQNLTE</sequence>
<reference evidence="2 3" key="1">
    <citation type="submission" date="2021-06" db="EMBL/GenBank/DDBJ databases">
        <authorList>
            <person name="Palmer J.M."/>
        </authorList>
    </citation>
    <scope>NUCLEOTIDE SEQUENCE [LARGE SCALE GENOMIC DNA]</scope>
    <source>
        <strain evidence="2 3">GA_2019</strain>
        <tissue evidence="2">Muscle</tissue>
    </source>
</reference>
<evidence type="ECO:0000313" key="2">
    <source>
        <dbReference type="EMBL" id="MEQ2188177.1"/>
    </source>
</evidence>
<dbReference type="Proteomes" id="UP001476798">
    <property type="component" value="Unassembled WGS sequence"/>
</dbReference>